<dbReference type="PROSITE" id="PS50200">
    <property type="entry name" value="RA"/>
    <property type="match status" value="1"/>
</dbReference>
<protein>
    <submittedName>
        <fullName evidence="1">Uncharacterized protein</fullName>
    </submittedName>
</protein>
<evidence type="ECO:0000313" key="2">
    <source>
        <dbReference type="Proteomes" id="UP000054324"/>
    </source>
</evidence>
<evidence type="ECO:0000313" key="1">
    <source>
        <dbReference type="EMBL" id="KER20839.1"/>
    </source>
</evidence>
<dbReference type="InterPro" id="IPR029071">
    <property type="entry name" value="Ubiquitin-like_domsf"/>
</dbReference>
<dbReference type="OrthoDB" id="10051571at2759"/>
<dbReference type="Pfam" id="PF00788">
    <property type="entry name" value="RA"/>
    <property type="match status" value="1"/>
</dbReference>
<organism evidence="1 2">
    <name type="scientific">Opisthorchis viverrini</name>
    <name type="common">Southeast Asian liver fluke</name>
    <dbReference type="NCBI Taxonomy" id="6198"/>
    <lineage>
        <taxon>Eukaryota</taxon>
        <taxon>Metazoa</taxon>
        <taxon>Spiralia</taxon>
        <taxon>Lophotrochozoa</taxon>
        <taxon>Platyhelminthes</taxon>
        <taxon>Trematoda</taxon>
        <taxon>Digenea</taxon>
        <taxon>Opisthorchiida</taxon>
        <taxon>Opisthorchiata</taxon>
        <taxon>Opisthorchiidae</taxon>
        <taxon>Opisthorchis</taxon>
    </lineage>
</organism>
<sequence length="331" mass="37118">MDLKVSVEGVIREVSGVTESTTCEEIIIKLAQAANLPGFYTLVAVYRGREDTLSADEKMMDFFRNLHEKPSNVQFILRRLEAPSPRPTQSQIQAKKHPSVPTQRSQSRLPANLSYHDTGSGAFHGPFSPPPTWNSGREQSTPAQKRPSLRRSATFEAKQVAQDARAPNSSQTAFDSDEYEQLKDQLAYQEQEVELNRIRLLRLDKEIAELEHANRLAAINDASLPVGPAAELAQLAATPWSQLLDANRARQRDLLKEHERYKLALERINTELEKTRKDALQLENKTNQELERLLATLDVANSQRRQLLRSLSPPAARTRPSASNTPDGVAV</sequence>
<dbReference type="KEGG" id="ovi:T265_10684"/>
<dbReference type="Gene3D" id="3.10.20.90">
    <property type="entry name" value="Phosphatidylinositol 3-kinase Catalytic Subunit, Chain A, domain 1"/>
    <property type="match status" value="1"/>
</dbReference>
<gene>
    <name evidence="1" type="ORF">T265_10684</name>
</gene>
<dbReference type="RefSeq" id="XP_009175403.1">
    <property type="nucleotide sequence ID" value="XM_009177139.1"/>
</dbReference>
<accession>A0A075A093</accession>
<dbReference type="CDD" id="cd16123">
    <property type="entry name" value="RA_RASSF7_like"/>
    <property type="match status" value="1"/>
</dbReference>
<dbReference type="PANTHER" id="PTHR15286">
    <property type="entry name" value="RAS-ASSOCIATING DOMAIN CONTAINING PROTEIN"/>
    <property type="match status" value="1"/>
</dbReference>
<dbReference type="CTD" id="20324852"/>
<dbReference type="SMART" id="SM00314">
    <property type="entry name" value="RA"/>
    <property type="match status" value="1"/>
</dbReference>
<dbReference type="EMBL" id="KL597016">
    <property type="protein sequence ID" value="KER20839.1"/>
    <property type="molecule type" value="Genomic_DNA"/>
</dbReference>
<dbReference type="Proteomes" id="UP000054324">
    <property type="component" value="Unassembled WGS sequence"/>
</dbReference>
<dbReference type="AlphaFoldDB" id="A0A075A093"/>
<name>A0A075A093_OPIVI</name>
<proteinExistence type="predicted"/>
<reference evidence="1 2" key="1">
    <citation type="submission" date="2013-11" db="EMBL/GenBank/DDBJ databases">
        <title>Opisthorchis viverrini - life in the bile duct.</title>
        <authorList>
            <person name="Young N.D."/>
            <person name="Nagarajan N."/>
            <person name="Lin S.J."/>
            <person name="Korhonen P.K."/>
            <person name="Jex A.R."/>
            <person name="Hall R.S."/>
            <person name="Safavi-Hemami H."/>
            <person name="Kaewkong W."/>
            <person name="Bertrand D."/>
            <person name="Gao S."/>
            <person name="Seet Q."/>
            <person name="Wongkham S."/>
            <person name="Teh B.T."/>
            <person name="Wongkham C."/>
            <person name="Intapan P.M."/>
            <person name="Maleewong W."/>
            <person name="Yang X."/>
            <person name="Hu M."/>
            <person name="Wang Z."/>
            <person name="Hofmann A."/>
            <person name="Sternberg P.W."/>
            <person name="Tan P."/>
            <person name="Wang J."/>
            <person name="Gasser R.B."/>
        </authorList>
    </citation>
    <scope>NUCLEOTIDE SEQUENCE [LARGE SCALE GENOMIC DNA]</scope>
</reference>
<dbReference type="PANTHER" id="PTHR15286:SF6">
    <property type="entry name" value="GH01133P"/>
    <property type="match status" value="1"/>
</dbReference>
<dbReference type="InterPro" id="IPR000159">
    <property type="entry name" value="RA_dom"/>
</dbReference>
<dbReference type="GeneID" id="20324852"/>
<dbReference type="SUPFAM" id="SSF54236">
    <property type="entry name" value="Ubiquitin-like"/>
    <property type="match status" value="1"/>
</dbReference>
<dbReference type="InterPro" id="IPR033593">
    <property type="entry name" value="N-RASSF"/>
</dbReference>
<dbReference type="STRING" id="6198.A0A075A093"/>
<dbReference type="GO" id="GO:0007165">
    <property type="term" value="P:signal transduction"/>
    <property type="evidence" value="ECO:0007669"/>
    <property type="project" value="InterPro"/>
</dbReference>
<keyword evidence="2" id="KW-1185">Reference proteome</keyword>